<dbReference type="AlphaFoldDB" id="A0A6J7FB80"/>
<evidence type="ECO:0000313" key="6">
    <source>
        <dbReference type="EMBL" id="CAB4893442.1"/>
    </source>
</evidence>
<dbReference type="InterPro" id="IPR017853">
    <property type="entry name" value="GH"/>
</dbReference>
<evidence type="ECO:0000259" key="4">
    <source>
        <dbReference type="Pfam" id="PF00331"/>
    </source>
</evidence>
<keyword evidence="3" id="KW-0624">Polysaccharide degradation</keyword>
<dbReference type="Gene3D" id="3.20.20.80">
    <property type="entry name" value="Glycosidases"/>
    <property type="match status" value="1"/>
</dbReference>
<gene>
    <name evidence="5" type="ORF">UFOPK1908_00404</name>
    <name evidence="6" type="ORF">UFOPK3576_00046</name>
</gene>
<evidence type="ECO:0000256" key="3">
    <source>
        <dbReference type="ARBA" id="ARBA00023326"/>
    </source>
</evidence>
<name>A0A6J7FB80_9ZZZZ</name>
<dbReference type="EMBL" id="CAFBMO010000001">
    <property type="protein sequence ID" value="CAB4893442.1"/>
    <property type="molecule type" value="Genomic_DNA"/>
</dbReference>
<evidence type="ECO:0000256" key="1">
    <source>
        <dbReference type="ARBA" id="ARBA00022801"/>
    </source>
</evidence>
<evidence type="ECO:0000313" key="5">
    <source>
        <dbReference type="EMBL" id="CAB4616337.1"/>
    </source>
</evidence>
<dbReference type="SUPFAM" id="SSF51445">
    <property type="entry name" value="(Trans)glycosidases"/>
    <property type="match status" value="1"/>
</dbReference>
<dbReference type="InterPro" id="IPR001000">
    <property type="entry name" value="GH10_dom"/>
</dbReference>
<protein>
    <submittedName>
        <fullName evidence="6">Unannotated protein</fullName>
    </submittedName>
</protein>
<dbReference type="GO" id="GO:0000272">
    <property type="term" value="P:polysaccharide catabolic process"/>
    <property type="evidence" value="ECO:0007669"/>
    <property type="project" value="UniProtKB-KW"/>
</dbReference>
<dbReference type="GO" id="GO:0004553">
    <property type="term" value="F:hydrolase activity, hydrolyzing O-glycosyl compounds"/>
    <property type="evidence" value="ECO:0007669"/>
    <property type="project" value="InterPro"/>
</dbReference>
<sequence length="415" mass="44661">MRLKTTLAFLASAALAATIVAPAASAAPSPAVKGLQGQVIPASLFGMHIQNAEIGSWATVPIGALRLWDNQTSWANIEKTQGNFDWTTLDKAVATSQAKGVNDILMVLAGTPAWASDDPSPAALPAPGAAGMPKDFSWWDKWVTAVVTRYKGKITSYQPWNEANLATFSTGSAAEMADLTKRAYDIIKRIDPSAIVVAPSTGTRLSGAFMKFYPKFLAGLKAQGWPIDVWSAHTYPASLGTPVDRAKLAYAYTAVLEQAGAPKLPFWDTENNFGLKGPGPQNPDVDIEGEKAASWVARTYLDALDIGMSRVYWYRWETYNDLWGIQMFDNTPGSKAYAALEDWIVGATFIGCNSKAIATTCNFTKGGKQFRIVYSNTEKPQSFAVKGASQVCTLLQGCKPITGKKIKTASPIKLG</sequence>
<dbReference type="InterPro" id="IPR051923">
    <property type="entry name" value="Glycosyl_Hydrolase_39"/>
</dbReference>
<accession>A0A6J7FB80</accession>
<dbReference type="PANTHER" id="PTHR12631:SF10">
    <property type="entry name" value="BETA-XYLOSIDASE-LIKE PROTEIN-RELATED"/>
    <property type="match status" value="1"/>
</dbReference>
<feature type="domain" description="GH10" evidence="4">
    <location>
        <begin position="69"/>
        <end position="228"/>
    </location>
</feature>
<dbReference type="Pfam" id="PF00331">
    <property type="entry name" value="Glyco_hydro_10"/>
    <property type="match status" value="1"/>
</dbReference>
<dbReference type="EMBL" id="CAEZVB010000010">
    <property type="protein sequence ID" value="CAB4616337.1"/>
    <property type="molecule type" value="Genomic_DNA"/>
</dbReference>
<keyword evidence="2" id="KW-0119">Carbohydrate metabolism</keyword>
<dbReference type="PANTHER" id="PTHR12631">
    <property type="entry name" value="ALPHA-L-IDURONIDASE"/>
    <property type="match status" value="1"/>
</dbReference>
<reference evidence="6" key="1">
    <citation type="submission" date="2020-05" db="EMBL/GenBank/DDBJ databases">
        <authorList>
            <person name="Chiriac C."/>
            <person name="Salcher M."/>
            <person name="Ghai R."/>
            <person name="Kavagutti S V."/>
        </authorList>
    </citation>
    <scope>NUCLEOTIDE SEQUENCE</scope>
</reference>
<proteinExistence type="predicted"/>
<evidence type="ECO:0000256" key="2">
    <source>
        <dbReference type="ARBA" id="ARBA00023277"/>
    </source>
</evidence>
<keyword evidence="1" id="KW-0378">Hydrolase</keyword>
<organism evidence="6">
    <name type="scientific">freshwater metagenome</name>
    <dbReference type="NCBI Taxonomy" id="449393"/>
    <lineage>
        <taxon>unclassified sequences</taxon>
        <taxon>metagenomes</taxon>
        <taxon>ecological metagenomes</taxon>
    </lineage>
</organism>